<evidence type="ECO:0000256" key="4">
    <source>
        <dbReference type="ARBA" id="ARBA00022989"/>
    </source>
</evidence>
<keyword evidence="5 7" id="KW-0472">Membrane</keyword>
<evidence type="ECO:0000256" key="2">
    <source>
        <dbReference type="ARBA" id="ARBA00006434"/>
    </source>
</evidence>
<keyword evidence="9" id="KW-1185">Reference proteome</keyword>
<keyword evidence="4 7" id="KW-1133">Transmembrane helix</keyword>
<dbReference type="CDD" id="cd10325">
    <property type="entry name" value="SLC5sbd_vSGLT"/>
    <property type="match status" value="1"/>
</dbReference>
<comment type="similarity">
    <text evidence="2 6">Belongs to the sodium:solute symporter (SSF) (TC 2.A.21) family.</text>
</comment>
<comment type="caution">
    <text evidence="8">The sequence shown here is derived from an EMBL/GenBank/DDBJ whole genome shotgun (WGS) entry which is preliminary data.</text>
</comment>
<accession>A0ABU8S9Z9</accession>
<feature type="transmembrane region" description="Helical" evidence="7">
    <location>
        <begin position="124"/>
        <end position="148"/>
    </location>
</feature>
<evidence type="ECO:0000313" key="8">
    <source>
        <dbReference type="EMBL" id="MEJ6010785.1"/>
    </source>
</evidence>
<feature type="transmembrane region" description="Helical" evidence="7">
    <location>
        <begin position="415"/>
        <end position="437"/>
    </location>
</feature>
<evidence type="ECO:0000256" key="3">
    <source>
        <dbReference type="ARBA" id="ARBA00022692"/>
    </source>
</evidence>
<dbReference type="PROSITE" id="PS50283">
    <property type="entry name" value="NA_SOLUT_SYMP_3"/>
    <property type="match status" value="1"/>
</dbReference>
<dbReference type="PANTHER" id="PTHR11819">
    <property type="entry name" value="SOLUTE CARRIER FAMILY 5"/>
    <property type="match status" value="1"/>
</dbReference>
<evidence type="ECO:0000256" key="5">
    <source>
        <dbReference type="ARBA" id="ARBA00023136"/>
    </source>
</evidence>
<organism evidence="8 9">
    <name type="scientific">Novosphingobium aquae</name>
    <dbReference type="NCBI Taxonomy" id="3133435"/>
    <lineage>
        <taxon>Bacteria</taxon>
        <taxon>Pseudomonadati</taxon>
        <taxon>Pseudomonadota</taxon>
        <taxon>Alphaproteobacteria</taxon>
        <taxon>Sphingomonadales</taxon>
        <taxon>Sphingomonadaceae</taxon>
        <taxon>Novosphingobium</taxon>
    </lineage>
</organism>
<name>A0ABU8S9Z9_9SPHN</name>
<dbReference type="RefSeq" id="WP_339967589.1">
    <property type="nucleotide sequence ID" value="NZ_JBBHJY010000006.1"/>
</dbReference>
<feature type="transmembrane region" description="Helical" evidence="7">
    <location>
        <begin position="46"/>
        <end position="63"/>
    </location>
</feature>
<keyword evidence="3 7" id="KW-0812">Transmembrane</keyword>
<feature type="transmembrane region" description="Helical" evidence="7">
    <location>
        <begin position="242"/>
        <end position="262"/>
    </location>
</feature>
<dbReference type="Pfam" id="PF00474">
    <property type="entry name" value="SSF"/>
    <property type="match status" value="1"/>
</dbReference>
<dbReference type="EMBL" id="JBBHJY010000006">
    <property type="protein sequence ID" value="MEJ6010785.1"/>
    <property type="molecule type" value="Genomic_DNA"/>
</dbReference>
<dbReference type="Proteomes" id="UP001379235">
    <property type="component" value="Unassembled WGS sequence"/>
</dbReference>
<feature type="transmembrane region" description="Helical" evidence="7">
    <location>
        <begin position="83"/>
        <end position="103"/>
    </location>
</feature>
<feature type="transmembrane region" description="Helical" evidence="7">
    <location>
        <begin position="512"/>
        <end position="531"/>
    </location>
</feature>
<feature type="transmembrane region" description="Helical" evidence="7">
    <location>
        <begin position="329"/>
        <end position="362"/>
    </location>
</feature>
<evidence type="ECO:0000313" key="9">
    <source>
        <dbReference type="Proteomes" id="UP001379235"/>
    </source>
</evidence>
<reference evidence="8 9" key="1">
    <citation type="submission" date="2024-03" db="EMBL/GenBank/DDBJ databases">
        <authorList>
            <person name="Jo J.-H."/>
        </authorList>
    </citation>
    <scope>NUCLEOTIDE SEQUENCE [LARGE SCALE GENOMIC DNA]</scope>
    <source>
        <strain evidence="8 9">AS3R-12</strain>
    </source>
</reference>
<dbReference type="InterPro" id="IPR001734">
    <property type="entry name" value="Na/solute_symporter"/>
</dbReference>
<feature type="transmembrane region" description="Helical" evidence="7">
    <location>
        <begin position="283"/>
        <end position="309"/>
    </location>
</feature>
<dbReference type="InterPro" id="IPR038377">
    <property type="entry name" value="Na/Glc_symporter_sf"/>
</dbReference>
<evidence type="ECO:0000256" key="1">
    <source>
        <dbReference type="ARBA" id="ARBA00004141"/>
    </source>
</evidence>
<evidence type="ECO:0000256" key="7">
    <source>
        <dbReference type="SAM" id="Phobius"/>
    </source>
</evidence>
<dbReference type="NCBIfam" id="TIGR00813">
    <property type="entry name" value="sss"/>
    <property type="match status" value="1"/>
</dbReference>
<gene>
    <name evidence="8" type="ORF">WG900_12755</name>
</gene>
<sequence length="532" mass="57166">MTSLSQIDLIVVAAYALGIFGLAQWVSRERAGHTKDTSDYFLASKALPWWAIGASLIAANISAEQIVGMAGSGYAVGLAIASYEWMAALTLLIVGRYFVPIFLRNEIYTMPQFLEQRYGRVLPVLMALFWLALYIFVNLTSIIWLGSIAINKVAGVDQDVALIGLGAFALLYQLYGGLKAVALTDIVQVTLLVLGGLVISYLTLNEIGNGQGVLAGFDVLVSRAPEHFDMILSSDHPFYKDLPGISVLVGGMWIANLSYWGFNQYIIQRALAAESLHAAQKGIVFAAFLKLLMPVIIVLPGIAAVVLAPDLAKPDEAYPTMMRLLPPGLLGLVFAALIAAIIASTASKINSIATIFTLDLYAKARGMSTRAEKGEGTVGNEKHLVLVGRTVAAIAVIIALLTARPLLGNSDQAFQFIQEFSGFFTPGITVIFLLGLFWRRANEIGAIAAAVGSVVLSYVFKFLAPQIPFMDRMGIVFLACLALCIGLSLLVKAESNANRVTMEGVTFRTSGSFNVAGVGVILILIALYATWW</sequence>
<feature type="transmembrane region" description="Helical" evidence="7">
    <location>
        <begin position="6"/>
        <end position="26"/>
    </location>
</feature>
<dbReference type="PANTHER" id="PTHR11819:SF195">
    <property type="entry name" value="SODIUM_GLUCOSE COTRANSPORTER 4"/>
    <property type="match status" value="1"/>
</dbReference>
<feature type="transmembrane region" description="Helical" evidence="7">
    <location>
        <begin position="383"/>
        <end position="403"/>
    </location>
</feature>
<feature type="transmembrane region" description="Helical" evidence="7">
    <location>
        <begin position="160"/>
        <end position="178"/>
    </location>
</feature>
<feature type="transmembrane region" description="Helical" evidence="7">
    <location>
        <begin position="473"/>
        <end position="491"/>
    </location>
</feature>
<proteinExistence type="inferred from homology"/>
<comment type="subcellular location">
    <subcellularLocation>
        <location evidence="1">Membrane</location>
        <topology evidence="1">Multi-pass membrane protein</topology>
    </subcellularLocation>
</comment>
<dbReference type="Gene3D" id="1.20.1730.10">
    <property type="entry name" value="Sodium/glucose cotransporter"/>
    <property type="match status" value="1"/>
</dbReference>
<protein>
    <submittedName>
        <fullName evidence="8">Sodium/sugar symporter</fullName>
    </submittedName>
</protein>
<feature type="transmembrane region" description="Helical" evidence="7">
    <location>
        <begin position="185"/>
        <end position="204"/>
    </location>
</feature>
<evidence type="ECO:0000256" key="6">
    <source>
        <dbReference type="RuleBase" id="RU362091"/>
    </source>
</evidence>
<feature type="transmembrane region" description="Helical" evidence="7">
    <location>
        <begin position="444"/>
        <end position="467"/>
    </location>
</feature>